<dbReference type="KEGG" id="bacg:D2962_13915"/>
<keyword evidence="5" id="KW-1185">Reference proteome</keyword>
<protein>
    <submittedName>
        <fullName evidence="4">Cobalt-precorrin 5A hydrolase</fullName>
        <ecNumber evidence="4">3.7.1.12</ecNumber>
    </submittedName>
</protein>
<dbReference type="InterPro" id="IPR002750">
    <property type="entry name" value="CobE/GbiG_C"/>
</dbReference>
<feature type="domain" description="Cobalamin synthesis G N-terminal" evidence="2">
    <location>
        <begin position="51"/>
        <end position="131"/>
    </location>
</feature>
<reference evidence="4 5" key="1">
    <citation type="submission" date="2018-10" db="EMBL/GenBank/DDBJ databases">
        <authorList>
            <person name="Zhang X."/>
        </authorList>
    </citation>
    <scope>NUCLEOTIDE SEQUENCE [LARGE SCALE GENOMIC DNA]</scope>
    <source>
        <strain evidence="4 5">SK-G1</strain>
    </source>
</reference>
<dbReference type="InterPro" id="IPR036518">
    <property type="entry name" value="CobE/GbiG_C_sf"/>
</dbReference>
<dbReference type="Pfam" id="PF11760">
    <property type="entry name" value="CbiG_N"/>
    <property type="match status" value="1"/>
</dbReference>
<dbReference type="EMBL" id="CP033169">
    <property type="protein sequence ID" value="AYO31550.1"/>
    <property type="molecule type" value="Genomic_DNA"/>
</dbReference>
<dbReference type="NCBIfam" id="NF004466">
    <property type="entry name" value="PRK05788.1-4"/>
    <property type="match status" value="1"/>
</dbReference>
<dbReference type="Gene3D" id="3.40.50.11220">
    <property type="match status" value="1"/>
</dbReference>
<dbReference type="GO" id="GO:0009236">
    <property type="term" value="P:cobalamin biosynthetic process"/>
    <property type="evidence" value="ECO:0007669"/>
    <property type="project" value="InterPro"/>
</dbReference>
<gene>
    <name evidence="4" type="primary">cbiG</name>
    <name evidence="4" type="ORF">D2962_13915</name>
</gene>
<evidence type="ECO:0000313" key="4">
    <source>
        <dbReference type="EMBL" id="AYO31550.1"/>
    </source>
</evidence>
<dbReference type="InterPro" id="IPR052553">
    <property type="entry name" value="CbiG_hydrolase"/>
</dbReference>
<keyword evidence="4" id="KW-0378">Hydrolase</keyword>
<accession>A0A3G2R7W6</accession>
<dbReference type="Gene3D" id="3.30.420.180">
    <property type="entry name" value="CobE/GbiG C-terminal domain"/>
    <property type="match status" value="1"/>
</dbReference>
<evidence type="ECO:0000259" key="3">
    <source>
        <dbReference type="Pfam" id="PF11761"/>
    </source>
</evidence>
<dbReference type="Pfam" id="PF11761">
    <property type="entry name" value="CbiG_mid"/>
    <property type="match status" value="1"/>
</dbReference>
<dbReference type="Proteomes" id="UP000280960">
    <property type="component" value="Chromosome"/>
</dbReference>
<organism evidence="4 5">
    <name type="scientific">Biomaibacter acetigenes</name>
    <dbReference type="NCBI Taxonomy" id="2316383"/>
    <lineage>
        <taxon>Bacteria</taxon>
        <taxon>Bacillati</taxon>
        <taxon>Bacillota</taxon>
        <taxon>Clostridia</taxon>
        <taxon>Thermosediminibacterales</taxon>
        <taxon>Tepidanaerobacteraceae</taxon>
        <taxon>Biomaibacter</taxon>
    </lineage>
</organism>
<dbReference type="AlphaFoldDB" id="A0A3G2R7W6"/>
<evidence type="ECO:0000259" key="1">
    <source>
        <dbReference type="Pfam" id="PF01890"/>
    </source>
</evidence>
<dbReference type="PANTHER" id="PTHR37477">
    <property type="entry name" value="COBALT-PRECORRIN-5A HYDROLASE"/>
    <property type="match status" value="1"/>
</dbReference>
<name>A0A3G2R7W6_9FIRM</name>
<evidence type="ECO:0000259" key="2">
    <source>
        <dbReference type="Pfam" id="PF11760"/>
    </source>
</evidence>
<feature type="domain" description="CobE/GbiG C-terminal" evidence="1">
    <location>
        <begin position="241"/>
        <end position="357"/>
    </location>
</feature>
<dbReference type="InterPro" id="IPR021744">
    <property type="entry name" value="CbiG_N"/>
</dbReference>
<dbReference type="InterPro" id="IPR038029">
    <property type="entry name" value="GbiG_N_sf"/>
</dbReference>
<feature type="domain" description="Cobalamin biosynthesis central region" evidence="3">
    <location>
        <begin position="137"/>
        <end position="238"/>
    </location>
</feature>
<dbReference type="PANTHER" id="PTHR37477:SF1">
    <property type="entry name" value="COBALT-PRECORRIN-5A HYDROLASE"/>
    <property type="match status" value="1"/>
</dbReference>
<dbReference type="Pfam" id="PF01890">
    <property type="entry name" value="CbiG_C"/>
    <property type="match status" value="1"/>
</dbReference>
<sequence>MKLAVIAVTRNGSRLGAIIVKELGGDLYVLEKYAPPDARSFHPIKGDFIEFVHGIFDKYDGLVFLTAAGIAVRAIAEVLKGKTVDPAVVAVDEQGKFAVSLLSGHLGGANELAVRVAGVLGAVPVVTTASDTAGFEGIDVMARKIGFYIESLADLKKVSACLVNGEKVVFMVEPDFPENILNEMKKRLRGTTAAFYSKAFSESPADAFGPIPQDAAAAVFITDANIKPRDIPYVILRPRNIVLGIGTKRGTAFEALLALVKKALKELDLSEKGIGCIATIDIKQNEECINMLARHLDVPVKYYNTGQLAKVESKFPVSPFVKKTTGVGAVAKPSAYLASLHGVELGYYKDRGITLAIYKCMFYGGFYELD</sequence>
<dbReference type="GO" id="GO:0043779">
    <property type="term" value="F:cobalt-precorrin-5A acetaldehyde-lyase activity"/>
    <property type="evidence" value="ECO:0007669"/>
    <property type="project" value="UniProtKB-EC"/>
</dbReference>
<proteinExistence type="predicted"/>
<dbReference type="InterPro" id="IPR021745">
    <property type="entry name" value="CbiG_mid"/>
</dbReference>
<dbReference type="SUPFAM" id="SSF159664">
    <property type="entry name" value="CobE/GbiG C-terminal domain-like"/>
    <property type="match status" value="1"/>
</dbReference>
<dbReference type="EC" id="3.7.1.12" evidence="4"/>
<dbReference type="SUPFAM" id="SSF159672">
    <property type="entry name" value="CbiG N-terminal domain-like"/>
    <property type="match status" value="1"/>
</dbReference>
<dbReference type="RefSeq" id="WP_122015339.1">
    <property type="nucleotide sequence ID" value="NZ_CP033169.1"/>
</dbReference>
<evidence type="ECO:0000313" key="5">
    <source>
        <dbReference type="Proteomes" id="UP000280960"/>
    </source>
</evidence>